<evidence type="ECO:0000313" key="3">
    <source>
        <dbReference type="Proteomes" id="UP001159363"/>
    </source>
</evidence>
<feature type="compositionally biased region" description="Basic and acidic residues" evidence="1">
    <location>
        <begin position="131"/>
        <end position="141"/>
    </location>
</feature>
<accession>A0ABQ9HU70</accession>
<evidence type="ECO:0000313" key="2">
    <source>
        <dbReference type="EMBL" id="KAJ8887634.1"/>
    </source>
</evidence>
<evidence type="ECO:0000256" key="1">
    <source>
        <dbReference type="SAM" id="MobiDB-lite"/>
    </source>
</evidence>
<keyword evidence="3" id="KW-1185">Reference proteome</keyword>
<organism evidence="2 3">
    <name type="scientific">Dryococelus australis</name>
    <dbReference type="NCBI Taxonomy" id="614101"/>
    <lineage>
        <taxon>Eukaryota</taxon>
        <taxon>Metazoa</taxon>
        <taxon>Ecdysozoa</taxon>
        <taxon>Arthropoda</taxon>
        <taxon>Hexapoda</taxon>
        <taxon>Insecta</taxon>
        <taxon>Pterygota</taxon>
        <taxon>Neoptera</taxon>
        <taxon>Polyneoptera</taxon>
        <taxon>Phasmatodea</taxon>
        <taxon>Verophasmatodea</taxon>
        <taxon>Anareolatae</taxon>
        <taxon>Phasmatidae</taxon>
        <taxon>Eurycanthinae</taxon>
        <taxon>Dryococelus</taxon>
    </lineage>
</organism>
<comment type="caution">
    <text evidence="2">The sequence shown here is derived from an EMBL/GenBank/DDBJ whole genome shotgun (WGS) entry which is preliminary data.</text>
</comment>
<feature type="region of interest" description="Disordered" evidence="1">
    <location>
        <begin position="91"/>
        <end position="147"/>
    </location>
</feature>
<dbReference type="EMBL" id="JARBHB010000004">
    <property type="protein sequence ID" value="KAJ8887634.1"/>
    <property type="molecule type" value="Genomic_DNA"/>
</dbReference>
<name>A0ABQ9HU70_9NEOP</name>
<protein>
    <submittedName>
        <fullName evidence="2">Uncharacterized protein</fullName>
    </submittedName>
</protein>
<reference evidence="2 3" key="1">
    <citation type="submission" date="2023-02" db="EMBL/GenBank/DDBJ databases">
        <title>LHISI_Scaffold_Assembly.</title>
        <authorList>
            <person name="Stuart O.P."/>
            <person name="Cleave R."/>
            <person name="Magrath M.J.L."/>
            <person name="Mikheyev A.S."/>
        </authorList>
    </citation>
    <scope>NUCLEOTIDE SEQUENCE [LARGE SCALE GENOMIC DNA]</scope>
    <source>
        <strain evidence="2">Daus_M_001</strain>
        <tissue evidence="2">Leg muscle</tissue>
    </source>
</reference>
<feature type="compositionally biased region" description="Basic and acidic residues" evidence="1">
    <location>
        <begin position="100"/>
        <end position="124"/>
    </location>
</feature>
<sequence length="431" mass="47716">MSGILLRIQPGLVGILHEPPHPSQQILRRPGALGNRRVYYARTSLRAVPNPLVITQIWAVPHPPPLSPTCGESSPLALNYQHPLSLLVLAGSGTTQPSTRDSRDVYTPRSWAHERKSVYKERPRVPGQSAEKSDNSRKRLEEDEEARYVSKTGCRARAGTILRARAVAKLSTPKAGVTADLLPVSEPVARETQTRTYSIRSYSQLLPKPYIRHIPPPHTSKGRVACHAHQPLILRTWILFSRDFLSLNVVSTRTKELRLPSHLYCASAVLRQTEVAQRCPVAIAQGYGGRLVVEGGSWVRAPARPRQNFSSLVALGICQQVKVEAQPRFEPTLSVLERHAQTTSAIPEINSNAHMTGQDRVKGFLARNSTSTVRTPDADARSVEFNEAAWYLSKSKRQSKFTALGLKREARSLTSSERGEMVTETACMVAT</sequence>
<proteinExistence type="predicted"/>
<dbReference type="Proteomes" id="UP001159363">
    <property type="component" value="Chromosome X"/>
</dbReference>
<gene>
    <name evidence="2" type="ORF">PR048_013852</name>
</gene>